<reference evidence="1 2" key="1">
    <citation type="submission" date="2020-08" db="EMBL/GenBank/DDBJ databases">
        <title>Genomic Encyclopedia of Type Strains, Phase IV (KMG-IV): sequencing the most valuable type-strain genomes for metagenomic binning, comparative biology and taxonomic classification.</title>
        <authorList>
            <person name="Goeker M."/>
        </authorList>
    </citation>
    <scope>NUCLEOTIDE SEQUENCE [LARGE SCALE GENOMIC DNA]</scope>
    <source>
        <strain evidence="1 2">DSM 103526</strain>
    </source>
</reference>
<organism evidence="1 2">
    <name type="scientific">Anaerosolibacter carboniphilus</name>
    <dbReference type="NCBI Taxonomy" id="1417629"/>
    <lineage>
        <taxon>Bacteria</taxon>
        <taxon>Bacillati</taxon>
        <taxon>Bacillota</taxon>
        <taxon>Clostridia</taxon>
        <taxon>Peptostreptococcales</taxon>
        <taxon>Thermotaleaceae</taxon>
        <taxon>Anaerosolibacter</taxon>
    </lineage>
</organism>
<dbReference type="EMBL" id="JACHEN010000004">
    <property type="protein sequence ID" value="MBB6214966.1"/>
    <property type="molecule type" value="Genomic_DNA"/>
</dbReference>
<name>A0A841KNF6_9FIRM</name>
<accession>A0A841KNF6</accession>
<dbReference type="Proteomes" id="UP000579281">
    <property type="component" value="Unassembled WGS sequence"/>
</dbReference>
<dbReference type="NCBIfam" id="TIGR01560">
    <property type="entry name" value="put_DNA_pack"/>
    <property type="match status" value="1"/>
</dbReference>
<evidence type="ECO:0000313" key="1">
    <source>
        <dbReference type="EMBL" id="MBB6214966.1"/>
    </source>
</evidence>
<evidence type="ECO:0008006" key="3">
    <source>
        <dbReference type="Google" id="ProtNLM"/>
    </source>
</evidence>
<comment type="caution">
    <text evidence="1">The sequence shown here is derived from an EMBL/GenBank/DDBJ whole genome shotgun (WGS) entry which is preliminary data.</text>
</comment>
<keyword evidence="2" id="KW-1185">Reference proteome</keyword>
<sequence>MLQAVRDYLKITWDDEDTMIQDLITRGKTYLNGLVGVELDFDVEDEPKSLLLDYCRYAYNNALEYFEDNFKTQILRLQLKKAVDAYVEI</sequence>
<gene>
    <name evidence="1" type="ORF">HNQ80_001051</name>
</gene>
<evidence type="ECO:0000313" key="2">
    <source>
        <dbReference type="Proteomes" id="UP000579281"/>
    </source>
</evidence>
<protein>
    <recommendedName>
        <fullName evidence="3">Phage gp6-like head-tail connector protein</fullName>
    </recommendedName>
</protein>
<proteinExistence type="predicted"/>
<dbReference type="InterPro" id="IPR006450">
    <property type="entry name" value="Phage_HK97_gp6-like"/>
</dbReference>
<dbReference type="AlphaFoldDB" id="A0A841KNF6"/>